<evidence type="ECO:0000256" key="1">
    <source>
        <dbReference type="SAM" id="Coils"/>
    </source>
</evidence>
<feature type="compositionally biased region" description="Polar residues" evidence="2">
    <location>
        <begin position="163"/>
        <end position="192"/>
    </location>
</feature>
<reference evidence="3 4" key="1">
    <citation type="journal article" date="2021" name="Environ. Microbiol.">
        <title>Gene family expansions and transcriptome signatures uncover fungal adaptations to wood decay.</title>
        <authorList>
            <person name="Hage H."/>
            <person name="Miyauchi S."/>
            <person name="Viragh M."/>
            <person name="Drula E."/>
            <person name="Min B."/>
            <person name="Chaduli D."/>
            <person name="Navarro D."/>
            <person name="Favel A."/>
            <person name="Norest M."/>
            <person name="Lesage-Meessen L."/>
            <person name="Balint B."/>
            <person name="Merenyi Z."/>
            <person name="de Eugenio L."/>
            <person name="Morin E."/>
            <person name="Martinez A.T."/>
            <person name="Baldrian P."/>
            <person name="Stursova M."/>
            <person name="Martinez M.J."/>
            <person name="Novotny C."/>
            <person name="Magnuson J.K."/>
            <person name="Spatafora J.W."/>
            <person name="Maurice S."/>
            <person name="Pangilinan J."/>
            <person name="Andreopoulos W."/>
            <person name="LaButti K."/>
            <person name="Hundley H."/>
            <person name="Na H."/>
            <person name="Kuo A."/>
            <person name="Barry K."/>
            <person name="Lipzen A."/>
            <person name="Henrissat B."/>
            <person name="Riley R."/>
            <person name="Ahrendt S."/>
            <person name="Nagy L.G."/>
            <person name="Grigoriev I.V."/>
            <person name="Martin F."/>
            <person name="Rosso M.N."/>
        </authorList>
    </citation>
    <scope>NUCLEOTIDE SEQUENCE [LARGE SCALE GENOMIC DNA]</scope>
    <source>
        <strain evidence="3 4">CIRM-BRFM 1785</strain>
    </source>
</reference>
<feature type="coiled-coil region" evidence="1">
    <location>
        <begin position="654"/>
        <end position="681"/>
    </location>
</feature>
<feature type="compositionally biased region" description="Pro residues" evidence="2">
    <location>
        <begin position="130"/>
        <end position="142"/>
    </location>
</feature>
<dbReference type="Proteomes" id="UP000814176">
    <property type="component" value="Unassembled WGS sequence"/>
</dbReference>
<accession>A0ABQ8JZ32</accession>
<evidence type="ECO:0000313" key="3">
    <source>
        <dbReference type="EMBL" id="KAH9829550.1"/>
    </source>
</evidence>
<feature type="region of interest" description="Disordered" evidence="2">
    <location>
        <begin position="1"/>
        <end position="192"/>
    </location>
</feature>
<keyword evidence="1" id="KW-0175">Coiled coil</keyword>
<protein>
    <submittedName>
        <fullName evidence="3">Uncharacterized protein</fullName>
    </submittedName>
</protein>
<name>A0ABQ8JZ32_9APHY</name>
<dbReference type="RefSeq" id="XP_047773006.1">
    <property type="nucleotide sequence ID" value="XM_047928123.1"/>
</dbReference>
<feature type="region of interest" description="Disordered" evidence="2">
    <location>
        <begin position="915"/>
        <end position="935"/>
    </location>
</feature>
<dbReference type="EMBL" id="JADCUA010000037">
    <property type="protein sequence ID" value="KAH9829550.1"/>
    <property type="molecule type" value="Genomic_DNA"/>
</dbReference>
<evidence type="ECO:0000313" key="4">
    <source>
        <dbReference type="Proteomes" id="UP000814176"/>
    </source>
</evidence>
<organism evidence="3 4">
    <name type="scientific">Rhodofomes roseus</name>
    <dbReference type="NCBI Taxonomy" id="34475"/>
    <lineage>
        <taxon>Eukaryota</taxon>
        <taxon>Fungi</taxon>
        <taxon>Dikarya</taxon>
        <taxon>Basidiomycota</taxon>
        <taxon>Agaricomycotina</taxon>
        <taxon>Agaricomycetes</taxon>
        <taxon>Polyporales</taxon>
        <taxon>Rhodofomes</taxon>
    </lineage>
</organism>
<proteinExistence type="predicted"/>
<feature type="compositionally biased region" description="Polar residues" evidence="2">
    <location>
        <begin position="30"/>
        <end position="40"/>
    </location>
</feature>
<keyword evidence="4" id="KW-1185">Reference proteome</keyword>
<sequence length="935" mass="104581">MRAPAAGTSFLGDVSRPSRPPSVVPSGSVTPFTQISTPSSEPRVGKGSVKSEEVRDTESASKLPALPSGLPKSPRTIPVPEELSARVASSPVALRDARPHSLVESPLPRPADNSSQTALPPGWSSRHSPPVSPLSAGPPPPSWFSSPRTGAASSTGPVAPPIATSTPWRSKVSSSESVTTNPSFSTEEVQQAAKNAVDKVHLRDLVDGKGRFKDHLRKPAEAQTIFEELSAPDETGRFRTLFEETNLFLAEDLDNDDVLDAPTQEVKDARFHVRAKILLRINYIVDGLESLVTRMLQLENENRFWKADHAYSLLGALRSSSSRGLIWDSFRVIQYRCAKAIALIHQRRALHVGTTYPDSIRSTASDFSRNVRASASKRIMIDKWLDNPDVYPNLTPEYQSVVLRRLGKTQGLDSELANKQVPFDQRFSRLPSSLLVTPVAHGASVSMAEDDILSSRSSSAGRVERDLTRAQSMAFTEPPSLVKPEESVRLPSSKRMTRDVECSFKTLRIILRTSPLQMAPRRNAGPQVIGSADTRWLSQSPRTLKPYTTRYFPRIGLRPPPLDLLGERFLPLLLSATFLLTYLHSTTSKLTSRRRQGALRPSCTNLAQRVALREEEKSLPRRTSQAITTKDRQRDPRVNLLHTRLTAKEAVPPEAALRDLEALLEEEMEEATVETAMAEELLPMVAPLLVVRRVTLRAGIPEDLREENLPMTAAPRETGIRLDQKISRDSIPEWNGSLNTILIYLHKMNNLARKNESVARDLGAAAPDRFTGRAERWWQLLDFDTQKMYSLNWWKLYEGIKLQFFTHKFTVSLRTQYDGQRFRQPGHEKELPMDFVDRRLLYHRHITSLPQEPDYEIAAVMHNAPPTWSTVLSLDSIRTIAALMSRVADKTDELIAFASMAPVRTTQYEQLLRLPSSKTEPRNFSSSRRAFAADQ</sequence>
<gene>
    <name evidence="3" type="ORF">C8Q71DRAFT_863122</name>
</gene>
<comment type="caution">
    <text evidence="3">The sequence shown here is derived from an EMBL/GenBank/DDBJ whole genome shotgun (WGS) entry which is preliminary data.</text>
</comment>
<feature type="compositionally biased region" description="Polar residues" evidence="2">
    <location>
        <begin position="916"/>
        <end position="928"/>
    </location>
</feature>
<dbReference type="GeneID" id="72008855"/>
<feature type="compositionally biased region" description="Polar residues" evidence="2">
    <location>
        <begin position="143"/>
        <end position="156"/>
    </location>
</feature>
<feature type="compositionally biased region" description="Basic and acidic residues" evidence="2">
    <location>
        <begin position="49"/>
        <end position="59"/>
    </location>
</feature>
<evidence type="ECO:0000256" key="2">
    <source>
        <dbReference type="SAM" id="MobiDB-lite"/>
    </source>
</evidence>